<dbReference type="AlphaFoldDB" id="A0AAW2WL22"/>
<proteinExistence type="predicted"/>
<accession>A0AAW2WL22</accession>
<dbReference type="EMBL" id="JACGWJ010000001">
    <property type="protein sequence ID" value="KAL0442223.1"/>
    <property type="molecule type" value="Genomic_DNA"/>
</dbReference>
<dbReference type="Gene3D" id="3.30.420.10">
    <property type="entry name" value="Ribonuclease H-like superfamily/Ribonuclease H"/>
    <property type="match status" value="1"/>
</dbReference>
<dbReference type="InterPro" id="IPR001584">
    <property type="entry name" value="Integrase_cat-core"/>
</dbReference>
<dbReference type="InterPro" id="IPR012337">
    <property type="entry name" value="RNaseH-like_sf"/>
</dbReference>
<evidence type="ECO:0000259" key="1">
    <source>
        <dbReference type="PROSITE" id="PS50994"/>
    </source>
</evidence>
<gene>
    <name evidence="2" type="ORF">Sradi_0161200</name>
</gene>
<reference evidence="2" key="1">
    <citation type="submission" date="2020-06" db="EMBL/GenBank/DDBJ databases">
        <authorList>
            <person name="Li T."/>
            <person name="Hu X."/>
            <person name="Zhang T."/>
            <person name="Song X."/>
            <person name="Zhang H."/>
            <person name="Dai N."/>
            <person name="Sheng W."/>
            <person name="Hou X."/>
            <person name="Wei L."/>
        </authorList>
    </citation>
    <scope>NUCLEOTIDE SEQUENCE</scope>
    <source>
        <strain evidence="2">G02</strain>
        <tissue evidence="2">Leaf</tissue>
    </source>
</reference>
<dbReference type="GO" id="GO:0003676">
    <property type="term" value="F:nucleic acid binding"/>
    <property type="evidence" value="ECO:0007669"/>
    <property type="project" value="InterPro"/>
</dbReference>
<feature type="domain" description="Integrase catalytic" evidence="1">
    <location>
        <begin position="1"/>
        <end position="135"/>
    </location>
</feature>
<dbReference type="PROSITE" id="PS50994">
    <property type="entry name" value="INTEGRASE"/>
    <property type="match status" value="1"/>
</dbReference>
<protein>
    <recommendedName>
        <fullName evidence="1">Integrase catalytic domain-containing protein</fullName>
    </recommendedName>
</protein>
<dbReference type="InterPro" id="IPR036397">
    <property type="entry name" value="RNaseH_sf"/>
</dbReference>
<dbReference type="InterPro" id="IPR052160">
    <property type="entry name" value="Gypsy_RT_Integrase-like"/>
</dbReference>
<comment type="caution">
    <text evidence="2">The sequence shown here is derived from an EMBL/GenBank/DDBJ whole genome shotgun (WGS) entry which is preliminary data.</text>
</comment>
<dbReference type="SUPFAM" id="SSF53098">
    <property type="entry name" value="Ribonuclease H-like"/>
    <property type="match status" value="1"/>
</dbReference>
<reference evidence="2" key="2">
    <citation type="journal article" date="2024" name="Plant">
        <title>Genomic evolution and insights into agronomic trait innovations of Sesamum species.</title>
        <authorList>
            <person name="Miao H."/>
            <person name="Wang L."/>
            <person name="Qu L."/>
            <person name="Liu H."/>
            <person name="Sun Y."/>
            <person name="Le M."/>
            <person name="Wang Q."/>
            <person name="Wei S."/>
            <person name="Zheng Y."/>
            <person name="Lin W."/>
            <person name="Duan Y."/>
            <person name="Cao H."/>
            <person name="Xiong S."/>
            <person name="Wang X."/>
            <person name="Wei L."/>
            <person name="Li C."/>
            <person name="Ma Q."/>
            <person name="Ju M."/>
            <person name="Zhao R."/>
            <person name="Li G."/>
            <person name="Mu C."/>
            <person name="Tian Q."/>
            <person name="Mei H."/>
            <person name="Zhang T."/>
            <person name="Gao T."/>
            <person name="Zhang H."/>
        </authorList>
    </citation>
    <scope>NUCLEOTIDE SEQUENCE</scope>
    <source>
        <strain evidence="2">G02</strain>
    </source>
</reference>
<sequence>MFQNRWKQKPPGAAVLGFGKSHSCNRFGVPRAIISDQGSHFCNRVVGTLFKKYDVHHRMATTYHPQMNGQAKVSNRKVKSILEKTKYNFDMGKAGMERKLQLQELEELHLDAYENTRIYKKKTKPFHDSFILRKQFDVG</sequence>
<dbReference type="GO" id="GO:0015074">
    <property type="term" value="P:DNA integration"/>
    <property type="evidence" value="ECO:0007669"/>
    <property type="project" value="InterPro"/>
</dbReference>
<organism evidence="2">
    <name type="scientific">Sesamum radiatum</name>
    <name type="common">Black benniseed</name>
    <dbReference type="NCBI Taxonomy" id="300843"/>
    <lineage>
        <taxon>Eukaryota</taxon>
        <taxon>Viridiplantae</taxon>
        <taxon>Streptophyta</taxon>
        <taxon>Embryophyta</taxon>
        <taxon>Tracheophyta</taxon>
        <taxon>Spermatophyta</taxon>
        <taxon>Magnoliopsida</taxon>
        <taxon>eudicotyledons</taxon>
        <taxon>Gunneridae</taxon>
        <taxon>Pentapetalae</taxon>
        <taxon>asterids</taxon>
        <taxon>lamiids</taxon>
        <taxon>Lamiales</taxon>
        <taxon>Pedaliaceae</taxon>
        <taxon>Sesamum</taxon>
    </lineage>
</organism>
<name>A0AAW2WL22_SESRA</name>
<dbReference type="PANTHER" id="PTHR47266">
    <property type="entry name" value="ENDONUCLEASE-RELATED"/>
    <property type="match status" value="1"/>
</dbReference>
<evidence type="ECO:0000313" key="2">
    <source>
        <dbReference type="EMBL" id="KAL0442223.1"/>
    </source>
</evidence>